<sequence length="72" mass="8172">MHAENSANAGGTTILKRRSSRPPLFRLLPVHGRWGKARARTSEGSAATMTDFLRLSRKNRDRKPRTKVFSCY</sequence>
<reference evidence="2 3" key="1">
    <citation type="submission" date="2024-01" db="EMBL/GenBank/DDBJ databases">
        <title>The genomes of 5 underutilized Papilionoideae crops provide insights into root nodulation and disease resistanc.</title>
        <authorList>
            <person name="Jiang F."/>
        </authorList>
    </citation>
    <scope>NUCLEOTIDE SEQUENCE [LARGE SCALE GENOMIC DNA]</scope>
    <source>
        <strain evidence="2">JINMINGXINNONG_FW02</strain>
        <tissue evidence="2">Leaves</tissue>
    </source>
</reference>
<comment type="caution">
    <text evidence="2">The sequence shown here is derived from an EMBL/GenBank/DDBJ whole genome shotgun (WGS) entry which is preliminary data.</text>
</comment>
<feature type="region of interest" description="Disordered" evidence="1">
    <location>
        <begin position="1"/>
        <end position="21"/>
    </location>
</feature>
<dbReference type="Proteomes" id="UP001374584">
    <property type="component" value="Unassembled WGS sequence"/>
</dbReference>
<evidence type="ECO:0000313" key="3">
    <source>
        <dbReference type="Proteomes" id="UP001374584"/>
    </source>
</evidence>
<name>A0AAN9KYX9_PHACN</name>
<gene>
    <name evidence="2" type="ORF">VNO80_33047</name>
</gene>
<accession>A0AAN9KYX9</accession>
<evidence type="ECO:0000313" key="2">
    <source>
        <dbReference type="EMBL" id="KAK7326234.1"/>
    </source>
</evidence>
<evidence type="ECO:0000256" key="1">
    <source>
        <dbReference type="SAM" id="MobiDB-lite"/>
    </source>
</evidence>
<dbReference type="AlphaFoldDB" id="A0AAN9KYX9"/>
<protein>
    <submittedName>
        <fullName evidence="2">Uncharacterized protein</fullName>
    </submittedName>
</protein>
<feature type="compositionally biased region" description="Polar residues" evidence="1">
    <location>
        <begin position="1"/>
        <end position="11"/>
    </location>
</feature>
<proteinExistence type="predicted"/>
<organism evidence="2 3">
    <name type="scientific">Phaseolus coccineus</name>
    <name type="common">Scarlet runner bean</name>
    <name type="synonym">Phaseolus multiflorus</name>
    <dbReference type="NCBI Taxonomy" id="3886"/>
    <lineage>
        <taxon>Eukaryota</taxon>
        <taxon>Viridiplantae</taxon>
        <taxon>Streptophyta</taxon>
        <taxon>Embryophyta</taxon>
        <taxon>Tracheophyta</taxon>
        <taxon>Spermatophyta</taxon>
        <taxon>Magnoliopsida</taxon>
        <taxon>eudicotyledons</taxon>
        <taxon>Gunneridae</taxon>
        <taxon>Pentapetalae</taxon>
        <taxon>rosids</taxon>
        <taxon>fabids</taxon>
        <taxon>Fabales</taxon>
        <taxon>Fabaceae</taxon>
        <taxon>Papilionoideae</taxon>
        <taxon>50 kb inversion clade</taxon>
        <taxon>NPAAA clade</taxon>
        <taxon>indigoferoid/millettioid clade</taxon>
        <taxon>Phaseoleae</taxon>
        <taxon>Phaseolus</taxon>
    </lineage>
</organism>
<dbReference type="EMBL" id="JAYMYR010000071">
    <property type="protein sequence ID" value="KAK7326234.1"/>
    <property type="molecule type" value="Genomic_DNA"/>
</dbReference>
<keyword evidence="3" id="KW-1185">Reference proteome</keyword>